<proteinExistence type="predicted"/>
<sequence length="104" mass="12113">MNSSSPVIKNFKDWRVRHDPPPDVHIVRFTNRKLNYHSYYAPEGYTPEEILQFPGAKRCLPGTADKVKEWIETNEKKGICDARTRTVWKKKPGSDELFDTGITY</sequence>
<dbReference type="AlphaFoldDB" id="A0A6A4H102"/>
<reference evidence="1" key="1">
    <citation type="journal article" date="2019" name="Environ. Microbiol.">
        <title>Fungal ecological strategies reflected in gene transcription - a case study of two litter decomposers.</title>
        <authorList>
            <person name="Barbi F."/>
            <person name="Kohler A."/>
            <person name="Barry K."/>
            <person name="Baskaran P."/>
            <person name="Daum C."/>
            <person name="Fauchery L."/>
            <person name="Ihrmark K."/>
            <person name="Kuo A."/>
            <person name="LaButti K."/>
            <person name="Lipzen A."/>
            <person name="Morin E."/>
            <person name="Grigoriev I.V."/>
            <person name="Henrissat B."/>
            <person name="Lindahl B."/>
            <person name="Martin F."/>
        </authorList>
    </citation>
    <scope>NUCLEOTIDE SEQUENCE</scope>
    <source>
        <strain evidence="1">JB14</strain>
    </source>
</reference>
<gene>
    <name evidence="1" type="ORF">BT96DRAFT_925357</name>
</gene>
<organism evidence="1 2">
    <name type="scientific">Gymnopus androsaceus JB14</name>
    <dbReference type="NCBI Taxonomy" id="1447944"/>
    <lineage>
        <taxon>Eukaryota</taxon>
        <taxon>Fungi</taxon>
        <taxon>Dikarya</taxon>
        <taxon>Basidiomycota</taxon>
        <taxon>Agaricomycotina</taxon>
        <taxon>Agaricomycetes</taxon>
        <taxon>Agaricomycetidae</taxon>
        <taxon>Agaricales</taxon>
        <taxon>Marasmiineae</taxon>
        <taxon>Omphalotaceae</taxon>
        <taxon>Gymnopus</taxon>
    </lineage>
</organism>
<keyword evidence="2" id="KW-1185">Reference proteome</keyword>
<dbReference type="EMBL" id="ML769628">
    <property type="protein sequence ID" value="KAE9391340.1"/>
    <property type="molecule type" value="Genomic_DNA"/>
</dbReference>
<dbReference type="OrthoDB" id="2986439at2759"/>
<evidence type="ECO:0000313" key="2">
    <source>
        <dbReference type="Proteomes" id="UP000799118"/>
    </source>
</evidence>
<dbReference type="Proteomes" id="UP000799118">
    <property type="component" value="Unassembled WGS sequence"/>
</dbReference>
<protein>
    <submittedName>
        <fullName evidence="1">Uncharacterized protein</fullName>
    </submittedName>
</protein>
<accession>A0A6A4H102</accession>
<name>A0A6A4H102_9AGAR</name>
<evidence type="ECO:0000313" key="1">
    <source>
        <dbReference type="EMBL" id="KAE9391340.1"/>
    </source>
</evidence>